<keyword evidence="1" id="KW-0472">Membrane</keyword>
<dbReference type="OrthoDB" id="2152at2157"/>
<evidence type="ECO:0000256" key="1">
    <source>
        <dbReference type="SAM" id="Phobius"/>
    </source>
</evidence>
<dbReference type="RefSeq" id="WP_048196845.1">
    <property type="nucleotide sequence ID" value="NZ_CAJNAQ010000002.1"/>
</dbReference>
<dbReference type="Proteomes" id="UP000018159">
    <property type="component" value="Unassembled WGS sequence"/>
</dbReference>
<sequence length="106" mass="11964">MSKYEQEKKMPWMWYVGLVLGGLAVLLMTTIAPVWHWFPVQITEQGTVLAVTENGCVIKTQTVNLPVIQKCDAQPGDVIEVTYYAPSKVTSGYYERMQEKAVLVQP</sequence>
<gene>
    <name evidence="3" type="ORF">NITUZ_40596</name>
    <name evidence="2" type="ORF">NUZ5A_20385</name>
</gene>
<dbReference type="Proteomes" id="UP000655759">
    <property type="component" value="Unassembled WGS sequence"/>
</dbReference>
<dbReference type="STRING" id="1407055.NITUZ_40596"/>
<dbReference type="AlphaFoldDB" id="V6AV26"/>
<protein>
    <submittedName>
        <fullName evidence="3">Uncharacterized protein</fullName>
    </submittedName>
</protein>
<evidence type="ECO:0000313" key="3">
    <source>
        <dbReference type="EMBL" id="CDI06430.1"/>
    </source>
</evidence>
<dbReference type="EMBL" id="CAJNAQ010000002">
    <property type="protein sequence ID" value="CAE6487926.1"/>
    <property type="molecule type" value="Genomic_DNA"/>
</dbReference>
<proteinExistence type="predicted"/>
<organism evidence="3 4">
    <name type="scientific">Candidatus Nitrosotenuis uzonensis</name>
    <dbReference type="NCBI Taxonomy" id="1407055"/>
    <lineage>
        <taxon>Archaea</taxon>
        <taxon>Nitrososphaerota</taxon>
        <taxon>Candidatus Nitrosotenuis</taxon>
    </lineage>
</organism>
<dbReference type="EMBL" id="CBTY010000009">
    <property type="protein sequence ID" value="CDI06430.1"/>
    <property type="molecule type" value="Genomic_DNA"/>
</dbReference>
<name>V6AV26_9ARCH</name>
<feature type="transmembrane region" description="Helical" evidence="1">
    <location>
        <begin position="12"/>
        <end position="38"/>
    </location>
</feature>
<reference evidence="2" key="3">
    <citation type="submission" date="2021-02" db="EMBL/GenBank/DDBJ databases">
        <authorList>
            <person name="Han P."/>
        </authorList>
    </citation>
    <scope>NUCLEOTIDE SEQUENCE</scope>
    <source>
        <strain evidence="2">Candidatus Nitrosotenuis uzonensis 5A</strain>
    </source>
</reference>
<reference evidence="3" key="2">
    <citation type="submission" date="2013-10" db="EMBL/GenBank/DDBJ databases">
        <authorList>
            <person name="Regsiter A."/>
        </authorList>
    </citation>
    <scope>NUCLEOTIDE SEQUENCE</scope>
    <source>
        <strain evidence="3">N4</strain>
    </source>
</reference>
<reference evidence="3" key="1">
    <citation type="journal article" date="2013" name="PLoS ONE">
        <title>Enrichment and Genome Sequence of the Group I.1a Ammonia-Oxidizing Archaeon ?Ca. Nitrosotenuis uzonensis? Representing a Clade Globally.</title>
        <authorList>
            <person name="Lebedeva E.V."/>
            <person name="Hatzenpichler R."/>
            <person name="Pelletier E."/>
            <person name="Schuster N."/>
            <person name="Hauzmayer S."/>
            <person name="Bulaev A."/>
            <person name="Grigor'eva N.V."/>
            <person name="Galushko A."/>
            <person name="Schmid M."/>
            <person name="Palatinszky M."/>
            <person name="Le Paslier D."/>
            <person name="Daims H."/>
            <person name="Wagner M."/>
        </authorList>
    </citation>
    <scope>NUCLEOTIDE SEQUENCE [LARGE SCALE GENOMIC DNA]</scope>
    <source>
        <strain evidence="3">N4</strain>
    </source>
</reference>
<accession>V6AV26</accession>
<evidence type="ECO:0000313" key="2">
    <source>
        <dbReference type="EMBL" id="CAE6487926.1"/>
    </source>
</evidence>
<keyword evidence="1" id="KW-1133">Transmembrane helix</keyword>
<evidence type="ECO:0000313" key="4">
    <source>
        <dbReference type="Proteomes" id="UP000018159"/>
    </source>
</evidence>
<keyword evidence="1" id="KW-0812">Transmembrane</keyword>
<keyword evidence="4" id="KW-1185">Reference proteome</keyword>
<comment type="caution">
    <text evidence="3">The sequence shown here is derived from an EMBL/GenBank/DDBJ whole genome shotgun (WGS) entry which is preliminary data.</text>
</comment>